<name>A0A834THU6_9FABA</name>
<organism evidence="1 2">
    <name type="scientific">Senna tora</name>
    <dbReference type="NCBI Taxonomy" id="362788"/>
    <lineage>
        <taxon>Eukaryota</taxon>
        <taxon>Viridiplantae</taxon>
        <taxon>Streptophyta</taxon>
        <taxon>Embryophyta</taxon>
        <taxon>Tracheophyta</taxon>
        <taxon>Spermatophyta</taxon>
        <taxon>Magnoliopsida</taxon>
        <taxon>eudicotyledons</taxon>
        <taxon>Gunneridae</taxon>
        <taxon>Pentapetalae</taxon>
        <taxon>rosids</taxon>
        <taxon>fabids</taxon>
        <taxon>Fabales</taxon>
        <taxon>Fabaceae</taxon>
        <taxon>Caesalpinioideae</taxon>
        <taxon>Cassia clade</taxon>
        <taxon>Senna</taxon>
    </lineage>
</organism>
<dbReference type="AlphaFoldDB" id="A0A834THU6"/>
<dbReference type="Proteomes" id="UP000634136">
    <property type="component" value="Unassembled WGS sequence"/>
</dbReference>
<proteinExistence type="predicted"/>
<protein>
    <submittedName>
        <fullName evidence="1">Uncharacterized protein</fullName>
    </submittedName>
</protein>
<evidence type="ECO:0000313" key="1">
    <source>
        <dbReference type="EMBL" id="KAF7817679.1"/>
    </source>
</evidence>
<sequence>MGSVDEDWSYREKLETESAVAAPLGAIAPLGEKFEE</sequence>
<reference evidence="1" key="1">
    <citation type="submission" date="2020-09" db="EMBL/GenBank/DDBJ databases">
        <title>Genome-Enabled Discovery of Anthraquinone Biosynthesis in Senna tora.</title>
        <authorList>
            <person name="Kang S.-H."/>
            <person name="Pandey R.P."/>
            <person name="Lee C.-M."/>
            <person name="Sim J.-S."/>
            <person name="Jeong J.-T."/>
            <person name="Choi B.-S."/>
            <person name="Jung M."/>
            <person name="Ginzburg D."/>
            <person name="Zhao K."/>
            <person name="Won S.Y."/>
            <person name="Oh T.-J."/>
            <person name="Yu Y."/>
            <person name="Kim N.-H."/>
            <person name="Lee O.R."/>
            <person name="Lee T.-H."/>
            <person name="Bashyal P."/>
            <person name="Kim T.-S."/>
            <person name="Lee W.-H."/>
            <person name="Kawkins C."/>
            <person name="Kim C.-K."/>
            <person name="Kim J.S."/>
            <person name="Ahn B.O."/>
            <person name="Rhee S.Y."/>
            <person name="Sohng J.K."/>
        </authorList>
    </citation>
    <scope>NUCLEOTIDE SEQUENCE</scope>
    <source>
        <tissue evidence="1">Leaf</tissue>
    </source>
</reference>
<evidence type="ECO:0000313" key="2">
    <source>
        <dbReference type="Proteomes" id="UP000634136"/>
    </source>
</evidence>
<dbReference type="EMBL" id="JAAIUW010000009">
    <property type="protein sequence ID" value="KAF7817679.1"/>
    <property type="molecule type" value="Genomic_DNA"/>
</dbReference>
<gene>
    <name evidence="1" type="ORF">G2W53_031648</name>
</gene>
<accession>A0A834THU6</accession>
<keyword evidence="2" id="KW-1185">Reference proteome</keyword>
<comment type="caution">
    <text evidence="1">The sequence shown here is derived from an EMBL/GenBank/DDBJ whole genome shotgun (WGS) entry which is preliminary data.</text>
</comment>